<keyword evidence="4" id="KW-0808">Transferase</keyword>
<keyword evidence="3" id="KW-0328">Glycosyltransferase</keyword>
<accession>A0A0D0K1F1</accession>
<keyword evidence="6 8" id="KW-1133">Transmembrane helix</keyword>
<comment type="caution">
    <text evidence="10">The sequence shown here is derived from an EMBL/GenBank/DDBJ whole genome shotgun (WGS) entry which is preliminary data.</text>
</comment>
<feature type="transmembrane region" description="Helical" evidence="8">
    <location>
        <begin position="130"/>
        <end position="148"/>
    </location>
</feature>
<reference evidence="10 11" key="1">
    <citation type="submission" date="2014-12" db="EMBL/GenBank/DDBJ databases">
        <title>16Stimator: statistical estimation of ribosomal gene copy numbers from draft genome assemblies.</title>
        <authorList>
            <person name="Perisin M.A."/>
            <person name="Vetter M."/>
            <person name="Gilbert J.A."/>
            <person name="Bergelson J."/>
        </authorList>
    </citation>
    <scope>NUCLEOTIDE SEQUENCE [LARGE SCALE GENOMIC DNA]</scope>
    <source>
        <strain evidence="10 11">MEJ076</strain>
    </source>
</reference>
<dbReference type="InterPro" id="IPR038731">
    <property type="entry name" value="RgtA/B/C-like"/>
</dbReference>
<feature type="transmembrane region" description="Helical" evidence="8">
    <location>
        <begin position="319"/>
        <end position="337"/>
    </location>
</feature>
<dbReference type="AlphaFoldDB" id="A0A0D0K1F1"/>
<evidence type="ECO:0000256" key="8">
    <source>
        <dbReference type="SAM" id="Phobius"/>
    </source>
</evidence>
<evidence type="ECO:0000313" key="10">
    <source>
        <dbReference type="EMBL" id="KIQ01986.1"/>
    </source>
</evidence>
<protein>
    <recommendedName>
        <fullName evidence="9">Glycosyltransferase RgtA/B/C/D-like domain-containing protein</fullName>
    </recommendedName>
</protein>
<dbReference type="PANTHER" id="PTHR33908">
    <property type="entry name" value="MANNOSYLTRANSFERASE YKCB-RELATED"/>
    <property type="match status" value="1"/>
</dbReference>
<evidence type="ECO:0000256" key="1">
    <source>
        <dbReference type="ARBA" id="ARBA00004651"/>
    </source>
</evidence>
<keyword evidence="7 8" id="KW-0472">Membrane</keyword>
<feature type="transmembrane region" description="Helical" evidence="8">
    <location>
        <begin position="12"/>
        <end position="30"/>
    </location>
</feature>
<feature type="transmembrane region" description="Helical" evidence="8">
    <location>
        <begin position="105"/>
        <end position="123"/>
    </location>
</feature>
<evidence type="ECO:0000256" key="6">
    <source>
        <dbReference type="ARBA" id="ARBA00022989"/>
    </source>
</evidence>
<feature type="transmembrane region" description="Helical" evidence="8">
    <location>
        <begin position="74"/>
        <end position="93"/>
    </location>
</feature>
<dbReference type="GO" id="GO:0009103">
    <property type="term" value="P:lipopolysaccharide biosynthetic process"/>
    <property type="evidence" value="ECO:0007669"/>
    <property type="project" value="UniProtKB-ARBA"/>
</dbReference>
<evidence type="ECO:0000313" key="11">
    <source>
        <dbReference type="Proteomes" id="UP000035017"/>
    </source>
</evidence>
<feature type="transmembrane region" description="Helical" evidence="8">
    <location>
        <begin position="344"/>
        <end position="369"/>
    </location>
</feature>
<evidence type="ECO:0000256" key="3">
    <source>
        <dbReference type="ARBA" id="ARBA00022676"/>
    </source>
</evidence>
<dbReference type="Pfam" id="PF13231">
    <property type="entry name" value="PMT_2"/>
    <property type="match status" value="1"/>
</dbReference>
<dbReference type="GO" id="GO:0005886">
    <property type="term" value="C:plasma membrane"/>
    <property type="evidence" value="ECO:0007669"/>
    <property type="project" value="UniProtKB-SubCell"/>
</dbReference>
<dbReference type="PANTHER" id="PTHR33908:SF11">
    <property type="entry name" value="MEMBRANE PROTEIN"/>
    <property type="match status" value="1"/>
</dbReference>
<evidence type="ECO:0000256" key="4">
    <source>
        <dbReference type="ARBA" id="ARBA00022679"/>
    </source>
</evidence>
<evidence type="ECO:0000259" key="9">
    <source>
        <dbReference type="Pfam" id="PF13231"/>
    </source>
</evidence>
<dbReference type="EMBL" id="JXQV01000012">
    <property type="protein sequence ID" value="KIQ01986.1"/>
    <property type="molecule type" value="Genomic_DNA"/>
</dbReference>
<dbReference type="InterPro" id="IPR050297">
    <property type="entry name" value="LipidA_mod_glycosyltrf_83"/>
</dbReference>
<dbReference type="GO" id="GO:0016763">
    <property type="term" value="F:pentosyltransferase activity"/>
    <property type="evidence" value="ECO:0007669"/>
    <property type="project" value="TreeGrafter"/>
</dbReference>
<feature type="transmembrane region" description="Helical" evidence="8">
    <location>
        <begin position="154"/>
        <end position="186"/>
    </location>
</feature>
<feature type="transmembrane region" description="Helical" evidence="8">
    <location>
        <begin position="198"/>
        <end position="218"/>
    </location>
</feature>
<keyword evidence="5 8" id="KW-0812">Transmembrane</keyword>
<proteinExistence type="predicted"/>
<evidence type="ECO:0000256" key="7">
    <source>
        <dbReference type="ARBA" id="ARBA00023136"/>
    </source>
</evidence>
<gene>
    <name evidence="10" type="ORF">RU07_14775</name>
</gene>
<dbReference type="Proteomes" id="UP000035017">
    <property type="component" value="Unassembled WGS sequence"/>
</dbReference>
<keyword evidence="2" id="KW-1003">Cell membrane</keyword>
<name>A0A0D0K1F1_AGRTU</name>
<evidence type="ECO:0000256" key="2">
    <source>
        <dbReference type="ARBA" id="ARBA00022475"/>
    </source>
</evidence>
<organism evidence="10 11">
    <name type="scientific">Agrobacterium tumefaciens</name>
    <dbReference type="NCBI Taxonomy" id="358"/>
    <lineage>
        <taxon>Bacteria</taxon>
        <taxon>Pseudomonadati</taxon>
        <taxon>Pseudomonadota</taxon>
        <taxon>Alphaproteobacteria</taxon>
        <taxon>Hyphomicrobiales</taxon>
        <taxon>Rhizobiaceae</taxon>
        <taxon>Rhizobium/Agrobacterium group</taxon>
        <taxon>Agrobacterium</taxon>
        <taxon>Agrobacterium tumefaciens complex</taxon>
    </lineage>
</organism>
<feature type="transmembrane region" description="Helical" evidence="8">
    <location>
        <begin position="290"/>
        <end position="307"/>
    </location>
</feature>
<sequence>MRKALSRNPDVVLMLIAGYFLFAILSRVIRSPGLEVDEAQQAILSQFLLLGYGSQPPVYSWLQHGMNAVLSPSIASLSVLKNGLLFLCCLYFWLTARLLIREKALVNVATLGVLTLPTVFVMSQRDLTHTVLALFAVSLFVYVLFSTLKKPSALGYILTGLVIGLGAVSKYNFVVIPLAAVIAIALEKDLRDRLLDWRLLLTAAAALIIVTPHFLWVLDHLDLATGQTTSEMREGAEHATFHGLSGMLELILAFVKGLALTTAIFAALFFKDIKTILRASDQSTRIIGRIMLFSFLCLLLIVLYMGATHVRQKWVTVYLLLWPLYLCLKVQAAGVLADRRLPSMLAVTSVLTVGFVLVLLGRGVVAPYFDRYSLVHTPYHSLAKLLRNDGHTEPQYIMAVDGIVGGNLKMQFPNSTVFIGDRDVEPLPTFWPAGSVVLLAGDSKEAAMQKDPADVLAALAERTSLPIPTDVTRIDVPYAAASEKRHTFYYAWETIPQR</sequence>
<evidence type="ECO:0000256" key="5">
    <source>
        <dbReference type="ARBA" id="ARBA00022692"/>
    </source>
</evidence>
<feature type="domain" description="Glycosyltransferase RgtA/B/C/D-like" evidence="9">
    <location>
        <begin position="55"/>
        <end position="216"/>
    </location>
</feature>
<feature type="transmembrane region" description="Helical" evidence="8">
    <location>
        <begin position="250"/>
        <end position="270"/>
    </location>
</feature>
<comment type="subcellular location">
    <subcellularLocation>
        <location evidence="1">Cell membrane</location>
        <topology evidence="1">Multi-pass membrane protein</topology>
    </subcellularLocation>
</comment>